<protein>
    <submittedName>
        <fullName evidence="2">Uncharacterized protein</fullName>
    </submittedName>
</protein>
<evidence type="ECO:0000313" key="2">
    <source>
        <dbReference type="EMBL" id="EOH75567.1"/>
    </source>
</evidence>
<name>R2NU54_9ENTE</name>
<accession>R2NU54</accession>
<evidence type="ECO:0000313" key="5">
    <source>
        <dbReference type="Proteomes" id="UP000014158"/>
    </source>
</evidence>
<keyword evidence="1" id="KW-1133">Transmembrane helix</keyword>
<dbReference type="AlphaFoldDB" id="R2NU54"/>
<reference evidence="2 4" key="1">
    <citation type="submission" date="2013-02" db="EMBL/GenBank/DDBJ databases">
        <title>The Genome Sequence of Enterococcus raffinosus ATCC_49464.</title>
        <authorList>
            <consortium name="The Broad Institute Genome Sequencing Platform"/>
            <consortium name="The Broad Institute Genome Sequencing Center for Infectious Disease"/>
            <person name="Earl A.M."/>
            <person name="Gilmore M.S."/>
            <person name="Lebreton F."/>
            <person name="Walker B."/>
            <person name="Young S.K."/>
            <person name="Zeng Q."/>
            <person name="Gargeya S."/>
            <person name="Fitzgerald M."/>
            <person name="Haas B."/>
            <person name="Abouelleil A."/>
            <person name="Alvarado L."/>
            <person name="Arachchi H.M."/>
            <person name="Berlin A.M."/>
            <person name="Chapman S.B."/>
            <person name="Dewar J."/>
            <person name="Goldberg J."/>
            <person name="Griggs A."/>
            <person name="Gujja S."/>
            <person name="Hansen M."/>
            <person name="Howarth C."/>
            <person name="Imamovic A."/>
            <person name="Larimer J."/>
            <person name="McCowan C."/>
            <person name="Murphy C."/>
            <person name="Neiman D."/>
            <person name="Pearson M."/>
            <person name="Priest M."/>
            <person name="Roberts A."/>
            <person name="Saif S."/>
            <person name="Shea T."/>
            <person name="Sisk P."/>
            <person name="Sykes S."/>
            <person name="Wortman J."/>
            <person name="Nusbaum C."/>
            <person name="Birren B."/>
        </authorList>
    </citation>
    <scope>NUCLEOTIDE SEQUENCE [LARGE SCALE GENOMIC DNA]</scope>
    <source>
        <strain evidence="2 4">ATCC 49464</strain>
    </source>
</reference>
<feature type="transmembrane region" description="Helical" evidence="1">
    <location>
        <begin position="32"/>
        <end position="53"/>
    </location>
</feature>
<evidence type="ECO:0000313" key="4">
    <source>
        <dbReference type="Proteomes" id="UP000013877"/>
    </source>
</evidence>
<keyword evidence="1" id="KW-0472">Membrane</keyword>
<dbReference type="RefSeq" id="WP_010746395.1">
    <property type="nucleotide sequence ID" value="NZ_ASWF01000007.1"/>
</dbReference>
<dbReference type="Proteomes" id="UP000013877">
    <property type="component" value="Unassembled WGS sequence"/>
</dbReference>
<comment type="caution">
    <text evidence="2">The sequence shown here is derived from an EMBL/GenBank/DDBJ whole genome shotgun (WGS) entry which is preliminary data.</text>
</comment>
<sequence>MLVLVAMVLCVLAAFFFYRLLNKDYTKKRFFFVFSLTVLSASTAVGIFLTMLFK</sequence>
<evidence type="ECO:0000313" key="3">
    <source>
        <dbReference type="EMBL" id="EOT70828.1"/>
    </source>
</evidence>
<keyword evidence="5" id="KW-1185">Reference proteome</keyword>
<gene>
    <name evidence="3" type="ORF">I590_04168</name>
    <name evidence="2" type="ORF">UAK_03211</name>
</gene>
<organism evidence="2 4">
    <name type="scientific">Enterococcus raffinosus ATCC 49464</name>
    <dbReference type="NCBI Taxonomy" id="1158602"/>
    <lineage>
        <taxon>Bacteria</taxon>
        <taxon>Bacillati</taxon>
        <taxon>Bacillota</taxon>
        <taxon>Bacilli</taxon>
        <taxon>Lactobacillales</taxon>
        <taxon>Enterococcaceae</taxon>
        <taxon>Enterococcus</taxon>
    </lineage>
</organism>
<dbReference type="Proteomes" id="UP000014158">
    <property type="component" value="Unassembled WGS sequence"/>
</dbReference>
<dbReference type="HOGENOM" id="CLU_3043230_0_0_9"/>
<dbReference type="EMBL" id="ASWF01000007">
    <property type="protein sequence ID" value="EOT70828.1"/>
    <property type="molecule type" value="Genomic_DNA"/>
</dbReference>
<evidence type="ECO:0000256" key="1">
    <source>
        <dbReference type="SAM" id="Phobius"/>
    </source>
</evidence>
<dbReference type="EMBL" id="AJAL01000017">
    <property type="protein sequence ID" value="EOH75567.1"/>
    <property type="molecule type" value="Genomic_DNA"/>
</dbReference>
<dbReference type="OrthoDB" id="2194367at2"/>
<keyword evidence="1" id="KW-0812">Transmembrane</keyword>
<reference evidence="3 5" key="2">
    <citation type="submission" date="2013-03" db="EMBL/GenBank/DDBJ databases">
        <title>The Genome Sequence of Enterococcus raffinosus ATCC_49464 (PacBio/Illumina hybrid assembly).</title>
        <authorList>
            <consortium name="The Broad Institute Genomics Platform"/>
            <consortium name="The Broad Institute Genome Sequencing Center for Infectious Disease"/>
            <person name="Earl A."/>
            <person name="Russ C."/>
            <person name="Gilmore M."/>
            <person name="Surin D."/>
            <person name="Walker B."/>
            <person name="Young S."/>
            <person name="Zeng Q."/>
            <person name="Gargeya S."/>
            <person name="Fitzgerald M."/>
            <person name="Haas B."/>
            <person name="Abouelleil A."/>
            <person name="Allen A.W."/>
            <person name="Alvarado L."/>
            <person name="Arachchi H.M."/>
            <person name="Berlin A.M."/>
            <person name="Chapman S.B."/>
            <person name="Gainer-Dewar J."/>
            <person name="Goldberg J."/>
            <person name="Griggs A."/>
            <person name="Gujja S."/>
            <person name="Hansen M."/>
            <person name="Howarth C."/>
            <person name="Imamovic A."/>
            <person name="Ireland A."/>
            <person name="Larimer J."/>
            <person name="McCowan C."/>
            <person name="Murphy C."/>
            <person name="Pearson M."/>
            <person name="Poon T.W."/>
            <person name="Priest M."/>
            <person name="Roberts A."/>
            <person name="Saif S."/>
            <person name="Shea T."/>
            <person name="Sisk P."/>
            <person name="Sykes S."/>
            <person name="Wortman J."/>
            <person name="Nusbaum C."/>
            <person name="Birren B."/>
        </authorList>
    </citation>
    <scope>NUCLEOTIDE SEQUENCE [LARGE SCALE GENOMIC DNA]</scope>
    <source>
        <strain evidence="3 5">ATCC 49464</strain>
    </source>
</reference>
<proteinExistence type="predicted"/>